<dbReference type="KEGG" id="buy:D8S85_08950"/>
<evidence type="ECO:0000256" key="2">
    <source>
        <dbReference type="ARBA" id="ARBA00022729"/>
    </source>
</evidence>
<evidence type="ECO:0000259" key="4">
    <source>
        <dbReference type="Pfam" id="PF20200"/>
    </source>
</evidence>
<dbReference type="InterPro" id="IPR046692">
    <property type="entry name" value="DUF6562"/>
</dbReference>
<feature type="signal peptide" evidence="3">
    <location>
        <begin position="1"/>
        <end position="15"/>
    </location>
</feature>
<gene>
    <name evidence="5" type="ORF">D8S85_08950</name>
</gene>
<evidence type="ECO:0000313" key="5">
    <source>
        <dbReference type="EMBL" id="AZS29660.1"/>
    </source>
</evidence>
<sequence length="566" mass="62162">MKKIVFLLLALTLLAGCNKETESTSDLAPVGGVISLRTQSELKDNSMTGVTQKLSVTSGITSEFPTPTSTSNVSLNLKLDPSMQFDTQTSSTTCDVRFIIEISGQDENGDRGRLLEKKVQSYKPASNGQYPINLELADGKYYITVWMDYVDENSVEDKYYETNSLSSISVNTPYVGNDDFKEVYVAQQVIEVSGAATLDMTLKQPMGKFEFITTDIEKFLGEQADDFDLSTLKVHVAYSDFLPTEFNAYTNKPSDASAGISFNCSMTRLANGKARLASDYVFVTGSESSVQVVLSIYNNEGELLNSKHFDAVPIQQGQLTTISGAFLTHNSDFGIAINPNLDGEFNIQIPDDELLVYTFEAWTCDANPRRVMHKTTTGTLSAAAIEITLVPGDYYFLFWADYGKGEYTTEDLRQVLDNRHNSNIGQGNSSMPVFESVRDAFAAVERVTWKGGESAVTLRRPMAKLNIKNTEPFTTADKAVSVTYRNVPTRYDVLTGLTSEPVQEITYSFPATAAGSAMVGEDFLFVPTQDATPVGLVITVGGVTRELGVLPLQSNYRTVVTARFED</sequence>
<dbReference type="AlphaFoldDB" id="A0A3S9VT51"/>
<dbReference type="Pfam" id="PF20200">
    <property type="entry name" value="DUF6562"/>
    <property type="match status" value="1"/>
</dbReference>
<evidence type="ECO:0000256" key="1">
    <source>
        <dbReference type="ARBA" id="ARBA00017922"/>
    </source>
</evidence>
<feature type="domain" description="DUF6562" evidence="4">
    <location>
        <begin position="73"/>
        <end position="350"/>
    </location>
</feature>
<dbReference type="PROSITE" id="PS51257">
    <property type="entry name" value="PROKAR_LIPOPROTEIN"/>
    <property type="match status" value="1"/>
</dbReference>
<accession>A0A3S9VT51</accession>
<evidence type="ECO:0000256" key="3">
    <source>
        <dbReference type="SAM" id="SignalP"/>
    </source>
</evidence>
<name>A0A3S9VT51_9BACT</name>
<dbReference type="RefSeq" id="WP_106480399.1">
    <property type="nucleotide sequence ID" value="NZ_CP032819.1"/>
</dbReference>
<keyword evidence="6" id="KW-1185">Reference proteome</keyword>
<feature type="chain" id="PRO_5019530243" description="Type IV secretion system putative lipoprotein virB7" evidence="3">
    <location>
        <begin position="16"/>
        <end position="566"/>
    </location>
</feature>
<dbReference type="OrthoDB" id="1004632at2"/>
<proteinExistence type="predicted"/>
<dbReference type="EMBL" id="CP032819">
    <property type="protein sequence ID" value="AZS29660.1"/>
    <property type="molecule type" value="Genomic_DNA"/>
</dbReference>
<reference evidence="5 6" key="1">
    <citation type="submission" date="2018-10" db="EMBL/GenBank/DDBJ databases">
        <title>Butyricimonas faecalis sp. nov., isolated from human faeces and emended description of the genus Butyricimonas.</title>
        <authorList>
            <person name="Le Roy T."/>
            <person name="Van der Smissen P."/>
            <person name="Paquot A."/>
            <person name="Delzenne N."/>
            <person name="Muccioli G."/>
            <person name="Collet J.-F."/>
            <person name="Cani P.D."/>
        </authorList>
    </citation>
    <scope>NUCLEOTIDE SEQUENCE [LARGE SCALE GENOMIC DNA]</scope>
    <source>
        <strain evidence="5 6">H184</strain>
    </source>
</reference>
<evidence type="ECO:0000313" key="6">
    <source>
        <dbReference type="Proteomes" id="UP000270673"/>
    </source>
</evidence>
<dbReference type="Pfam" id="PF08139">
    <property type="entry name" value="LPAM_1"/>
    <property type="match status" value="1"/>
</dbReference>
<protein>
    <recommendedName>
        <fullName evidence="1">Type IV secretion system putative lipoprotein virB7</fullName>
    </recommendedName>
</protein>
<dbReference type="InterPro" id="IPR012640">
    <property type="entry name" value="Membr_lipoprot_lipid_attach_CS"/>
</dbReference>
<organism evidence="5 6">
    <name type="scientific">Butyricimonas faecalis</name>
    <dbReference type="NCBI Taxonomy" id="2093856"/>
    <lineage>
        <taxon>Bacteria</taxon>
        <taxon>Pseudomonadati</taxon>
        <taxon>Bacteroidota</taxon>
        <taxon>Bacteroidia</taxon>
        <taxon>Bacteroidales</taxon>
        <taxon>Odoribacteraceae</taxon>
        <taxon>Butyricimonas</taxon>
    </lineage>
</organism>
<dbReference type="Proteomes" id="UP000270673">
    <property type="component" value="Chromosome"/>
</dbReference>
<keyword evidence="2 3" id="KW-0732">Signal</keyword>